<gene>
    <name evidence="2" type="ORF">HNQ03_003146</name>
</gene>
<evidence type="ECO:0008006" key="4">
    <source>
        <dbReference type="Google" id="ProtNLM"/>
    </source>
</evidence>
<sequence>MKIIIIAFIVFVSSSLQAQVAIGKQSVTNTSVSLEFAAENRGLILPYVETKGGISAEGTMIFDTTDHKVKYLKNGGTWVNLSEDNGTVSTIGVADLSIQQGTEQLTAKTAIGATSATDTTPGILVLTATDKAMILPKVASPHLNIINPASGMIVYDTVKRQLAVYNGKVWSFWKP</sequence>
<evidence type="ECO:0000313" key="3">
    <source>
        <dbReference type="Proteomes" id="UP000610746"/>
    </source>
</evidence>
<dbReference type="EMBL" id="JABSNO010000039">
    <property type="protein sequence ID" value="NRS94046.1"/>
    <property type="molecule type" value="Genomic_DNA"/>
</dbReference>
<keyword evidence="1" id="KW-0732">Signal</keyword>
<comment type="caution">
    <text evidence="2">The sequence shown here is derived from an EMBL/GenBank/DDBJ whole genome shotgun (WGS) entry which is preliminary data.</text>
</comment>
<protein>
    <recommendedName>
        <fullName evidence="4">Aspartyl protease</fullName>
    </recommendedName>
</protein>
<evidence type="ECO:0000313" key="2">
    <source>
        <dbReference type="EMBL" id="NRS94046.1"/>
    </source>
</evidence>
<accession>A0A8J8GA59</accession>
<dbReference type="RefSeq" id="WP_173780581.1">
    <property type="nucleotide sequence ID" value="NZ_JABSNO010000039.1"/>
</dbReference>
<feature type="signal peptide" evidence="1">
    <location>
        <begin position="1"/>
        <end position="18"/>
    </location>
</feature>
<dbReference type="Proteomes" id="UP000610746">
    <property type="component" value="Unassembled WGS sequence"/>
</dbReference>
<feature type="chain" id="PRO_5035179020" description="Aspartyl protease" evidence="1">
    <location>
        <begin position="19"/>
        <end position="175"/>
    </location>
</feature>
<name>A0A8J8GA59_9FLAO</name>
<evidence type="ECO:0000256" key="1">
    <source>
        <dbReference type="SAM" id="SignalP"/>
    </source>
</evidence>
<reference evidence="2" key="1">
    <citation type="submission" date="2020-05" db="EMBL/GenBank/DDBJ databases">
        <title>Genomic Encyclopedia of Type Strains, Phase IV (KMG-V): Genome sequencing to study the core and pangenomes of soil and plant-associated prokaryotes.</title>
        <authorList>
            <person name="Whitman W."/>
        </authorList>
    </citation>
    <scope>NUCLEOTIDE SEQUENCE</scope>
    <source>
        <strain evidence="2">16F</strain>
    </source>
</reference>
<dbReference type="AlphaFoldDB" id="A0A8J8GA59"/>
<organism evidence="2 3">
    <name type="scientific">Frigoriflavimonas asaccharolytica</name>
    <dbReference type="NCBI Taxonomy" id="2735899"/>
    <lineage>
        <taxon>Bacteria</taxon>
        <taxon>Pseudomonadati</taxon>
        <taxon>Bacteroidota</taxon>
        <taxon>Flavobacteriia</taxon>
        <taxon>Flavobacteriales</taxon>
        <taxon>Weeksellaceae</taxon>
        <taxon>Frigoriflavimonas</taxon>
    </lineage>
</organism>
<keyword evidence="3" id="KW-1185">Reference proteome</keyword>
<proteinExistence type="predicted"/>